<comment type="caution">
    <text evidence="4">The sequence shown here is derived from an EMBL/GenBank/DDBJ whole genome shotgun (WGS) entry which is preliminary data.</text>
</comment>
<dbReference type="SUPFAM" id="SSF54928">
    <property type="entry name" value="RNA-binding domain, RBD"/>
    <property type="match status" value="2"/>
</dbReference>
<dbReference type="STRING" id="1246581.A0A2H9TJX5"/>
<dbReference type="InterPro" id="IPR006785">
    <property type="entry name" value="Pex14_N"/>
</dbReference>
<reference evidence="4 5" key="1">
    <citation type="submission" date="2016-10" db="EMBL/GenBank/DDBJ databases">
        <title>The genome of Paramicrosporidium saccamoebae is the missing link in understanding Cryptomycota and Microsporidia evolution.</title>
        <authorList>
            <person name="Quandt C.A."/>
            <person name="Beaudet D."/>
            <person name="Corsaro D."/>
            <person name="Michel R."/>
            <person name="Corradi N."/>
            <person name="James T."/>
        </authorList>
    </citation>
    <scope>NUCLEOTIDE SEQUENCE [LARGE SCALE GENOMIC DNA]</scope>
    <source>
        <strain evidence="4 5">KSL3</strain>
    </source>
</reference>
<dbReference type="Gene3D" id="1.10.10.10">
    <property type="entry name" value="Winged helix-like DNA-binding domain superfamily/Winged helix DNA-binding domain"/>
    <property type="match status" value="1"/>
</dbReference>
<dbReference type="CDD" id="cd12247">
    <property type="entry name" value="RRM2_U1A_like"/>
    <property type="match status" value="1"/>
</dbReference>
<evidence type="ECO:0000313" key="4">
    <source>
        <dbReference type="EMBL" id="PJF18061.1"/>
    </source>
</evidence>
<sequence length="655" mass="72504">MPLPKSKAFWAFASTVSISVVAVLYDRQRLKAVRSRYIEEATAMGLQPLLQAPRKVTLVSFANDNIEARKIRKLWRSYAVDLFTFAGCDYQLIECNAVALDKELDKRLPVPEGEAPPEEKTIAKLVTPDNWIRPMMLEWMQRINGKSALFPLPSDTTEATLLKMRQEMRPEPKSLTFFEDGIVALERNSYGSMIDGVRDFDSDVGTKSVPQLGYIPCDTVKSWRSSIYYVRLGLDPQVRSSSVERQLTFLKSKGLTEAEIDEAMKRAGSLISATGTPPPLPSGPPPSRAMAQAKFDWGKLFLVLAFIGSTGAALSQTILGAALEVSLQSVAQLRETQAALEVSLQSVAQIQKTQAVLEASLQNVSQIQKTQGTLETNLQNVSQKLTADIEGLKASQNYLYQDLVRELEDLREEAIATVPINVNDDQEKNLNERVTPKSLCSQLKKTFGVFGEILDVVAKRRVALRGQAFVLFRDMEAARQAIETLQGDRLYGKSMVIKYAKYKSDVISKADGTYEIERRRREQDRTQMAANPGMQGMSSLPMAGLPMHMGPGMGGFGMSGPGSGPSLGPQMVGGELQLPNKVLYLQNLPEGTTEKQLVEVFKKYPGFVEMRLVPNRPDVAFAEYESEAQAVVARQAAETHEIQPGVNLRVAFARR</sequence>
<evidence type="ECO:0000256" key="1">
    <source>
        <dbReference type="ARBA" id="ARBA00022884"/>
    </source>
</evidence>
<dbReference type="EMBL" id="MTSL01000146">
    <property type="protein sequence ID" value="PJF18061.1"/>
    <property type="molecule type" value="Genomic_DNA"/>
</dbReference>
<proteinExistence type="predicted"/>
<feature type="domain" description="RRM" evidence="3">
    <location>
        <begin position="429"/>
        <end position="502"/>
    </location>
</feature>
<dbReference type="PANTHER" id="PTHR10501">
    <property type="entry name" value="U1 SMALL NUCLEAR RIBONUCLEOPROTEIN A/U2 SMALL NUCLEAR RIBONUCLEOPROTEIN B"/>
    <property type="match status" value="1"/>
</dbReference>
<dbReference type="SMART" id="SM00360">
    <property type="entry name" value="RRM"/>
    <property type="match status" value="2"/>
</dbReference>
<accession>A0A2H9TJX5</accession>
<dbReference type="InterPro" id="IPR035979">
    <property type="entry name" value="RBD_domain_sf"/>
</dbReference>
<evidence type="ECO:0000313" key="5">
    <source>
        <dbReference type="Proteomes" id="UP000240830"/>
    </source>
</evidence>
<dbReference type="AlphaFoldDB" id="A0A2H9TJX5"/>
<evidence type="ECO:0000256" key="2">
    <source>
        <dbReference type="PROSITE-ProRule" id="PRU00176"/>
    </source>
</evidence>
<dbReference type="OrthoDB" id="277802at2759"/>
<organism evidence="4 5">
    <name type="scientific">Paramicrosporidium saccamoebae</name>
    <dbReference type="NCBI Taxonomy" id="1246581"/>
    <lineage>
        <taxon>Eukaryota</taxon>
        <taxon>Fungi</taxon>
        <taxon>Fungi incertae sedis</taxon>
        <taxon>Cryptomycota</taxon>
        <taxon>Cryptomycota incertae sedis</taxon>
        <taxon>Paramicrosporidium</taxon>
    </lineage>
</organism>
<dbReference type="InterPro" id="IPR036388">
    <property type="entry name" value="WH-like_DNA-bd_sf"/>
</dbReference>
<gene>
    <name evidence="4" type="ORF">PSACC_02133</name>
</gene>
<keyword evidence="1 2" id="KW-0694">RNA-binding</keyword>
<dbReference type="PROSITE" id="PS50102">
    <property type="entry name" value="RRM"/>
    <property type="match status" value="2"/>
</dbReference>
<dbReference type="Gene3D" id="3.30.70.330">
    <property type="match status" value="2"/>
</dbReference>
<name>A0A2H9TJX5_9FUNG</name>
<keyword evidence="5" id="KW-1185">Reference proteome</keyword>
<dbReference type="Pfam" id="PF04695">
    <property type="entry name" value="Pex14_N"/>
    <property type="match status" value="1"/>
</dbReference>
<dbReference type="Pfam" id="PF00076">
    <property type="entry name" value="RRM_1"/>
    <property type="match status" value="2"/>
</dbReference>
<evidence type="ECO:0000259" key="3">
    <source>
        <dbReference type="PROSITE" id="PS50102"/>
    </source>
</evidence>
<feature type="domain" description="RRM" evidence="3">
    <location>
        <begin position="581"/>
        <end position="655"/>
    </location>
</feature>
<dbReference type="InterPro" id="IPR012677">
    <property type="entry name" value="Nucleotide-bd_a/b_plait_sf"/>
</dbReference>
<protein>
    <recommendedName>
        <fullName evidence="3">RRM domain-containing protein</fullName>
    </recommendedName>
</protein>
<dbReference type="InterPro" id="IPR000504">
    <property type="entry name" value="RRM_dom"/>
</dbReference>
<dbReference type="GO" id="GO:0003723">
    <property type="term" value="F:RNA binding"/>
    <property type="evidence" value="ECO:0007669"/>
    <property type="project" value="UniProtKB-UniRule"/>
</dbReference>
<dbReference type="FunFam" id="3.30.70.330:FF:000029">
    <property type="entry name" value="U2 small nuclear ribonucleoprotein B"/>
    <property type="match status" value="1"/>
</dbReference>
<dbReference type="Proteomes" id="UP000240830">
    <property type="component" value="Unassembled WGS sequence"/>
</dbReference>